<dbReference type="InterPro" id="IPR036331">
    <property type="entry name" value="Chagasin-like_sf"/>
</dbReference>
<dbReference type="PANTHER" id="PTHR36530">
    <property type="entry name" value="INHIBITOR OF CYSTEINE PEPTIDASE"/>
    <property type="match status" value="1"/>
</dbReference>
<reference evidence="5" key="1">
    <citation type="submission" date="2021-01" db="EMBL/GenBank/DDBJ databases">
        <authorList>
            <person name="Corre E."/>
            <person name="Pelletier E."/>
            <person name="Niang G."/>
            <person name="Scheremetjew M."/>
            <person name="Finn R."/>
            <person name="Kale V."/>
            <person name="Holt S."/>
            <person name="Cochrane G."/>
            <person name="Meng A."/>
            <person name="Brown T."/>
            <person name="Cohen L."/>
        </authorList>
    </citation>
    <scope>NUCLEOTIDE SEQUENCE</scope>
    <source>
        <strain evidence="5">FSP1.4</strain>
    </source>
</reference>
<evidence type="ECO:0000256" key="1">
    <source>
        <dbReference type="ARBA" id="ARBA00022690"/>
    </source>
</evidence>
<dbReference type="Pfam" id="PF09394">
    <property type="entry name" value="Inhibitor_I42"/>
    <property type="match status" value="1"/>
</dbReference>
<evidence type="ECO:0000256" key="2">
    <source>
        <dbReference type="ARBA" id="ARBA00022704"/>
    </source>
</evidence>
<name>A0A7S3NHC0_9SPIT</name>
<protein>
    <recommendedName>
        <fullName evidence="4">Proteinase inhibitor I42 chagasin domain-containing protein</fullName>
    </recommendedName>
</protein>
<feature type="signal peptide" evidence="3">
    <location>
        <begin position="1"/>
        <end position="19"/>
    </location>
</feature>
<feature type="chain" id="PRO_5031137517" description="Proteinase inhibitor I42 chagasin domain-containing protein" evidence="3">
    <location>
        <begin position="20"/>
        <end position="150"/>
    </location>
</feature>
<feature type="domain" description="Proteinase inhibitor I42 chagasin" evidence="4">
    <location>
        <begin position="38"/>
        <end position="120"/>
    </location>
</feature>
<organism evidence="5">
    <name type="scientific">Euplotes harpa</name>
    <dbReference type="NCBI Taxonomy" id="151035"/>
    <lineage>
        <taxon>Eukaryota</taxon>
        <taxon>Sar</taxon>
        <taxon>Alveolata</taxon>
        <taxon>Ciliophora</taxon>
        <taxon>Intramacronucleata</taxon>
        <taxon>Spirotrichea</taxon>
        <taxon>Hypotrichia</taxon>
        <taxon>Euplotida</taxon>
        <taxon>Euplotidae</taxon>
        <taxon>Euplotes</taxon>
    </lineage>
</organism>
<gene>
    <name evidence="5" type="ORF">EHAR0213_LOCUS16926</name>
</gene>
<keyword evidence="3" id="KW-0732">Signal</keyword>
<evidence type="ECO:0000313" key="5">
    <source>
        <dbReference type="EMBL" id="CAE0358006.1"/>
    </source>
</evidence>
<sequence length="150" mass="16809">MRHLVISLLLVLFISSSMCEKKTFTFKSTENGALESLNVKVGDEVEITLDENPTTGYQWMIPEYEEGYNYIWSLKESTYTSAPNQSGMVGVGGKRTFILNVNLTGNEIVTFVYGRPWLYPQAIQQYNATGVFDASIMEGIAIQLELKSTS</sequence>
<dbReference type="PANTHER" id="PTHR36530:SF1">
    <property type="entry name" value="AMOEBIASIN-1"/>
    <property type="match status" value="1"/>
</dbReference>
<dbReference type="GO" id="GO:0004869">
    <property type="term" value="F:cysteine-type endopeptidase inhibitor activity"/>
    <property type="evidence" value="ECO:0007669"/>
    <property type="project" value="UniProtKB-KW"/>
</dbReference>
<keyword evidence="2" id="KW-0789">Thiol protease inhibitor</keyword>
<dbReference type="InterPro" id="IPR018990">
    <property type="entry name" value="Prot_inh_I42_chagasin"/>
</dbReference>
<keyword evidence="1" id="KW-0646">Protease inhibitor</keyword>
<evidence type="ECO:0000259" key="4">
    <source>
        <dbReference type="Pfam" id="PF09394"/>
    </source>
</evidence>
<proteinExistence type="predicted"/>
<dbReference type="EMBL" id="HBII01040358">
    <property type="protein sequence ID" value="CAE0358006.1"/>
    <property type="molecule type" value="Transcribed_RNA"/>
</dbReference>
<dbReference type="AlphaFoldDB" id="A0A7S3NHC0"/>
<dbReference type="Gene3D" id="2.60.40.2020">
    <property type="match status" value="1"/>
</dbReference>
<dbReference type="SUPFAM" id="SSF141066">
    <property type="entry name" value="ICP-like"/>
    <property type="match status" value="1"/>
</dbReference>
<accession>A0A7S3NHC0</accession>
<dbReference type="InterPro" id="IPR052781">
    <property type="entry name" value="Cys_protease_inhibitor_I42"/>
</dbReference>
<evidence type="ECO:0000256" key="3">
    <source>
        <dbReference type="SAM" id="SignalP"/>
    </source>
</evidence>